<feature type="domain" description="FAD-binding PCMH-type" evidence="6">
    <location>
        <begin position="68"/>
        <end position="255"/>
    </location>
</feature>
<evidence type="ECO:0000256" key="5">
    <source>
        <dbReference type="SAM" id="SignalP"/>
    </source>
</evidence>
<evidence type="ECO:0000259" key="6">
    <source>
        <dbReference type="PROSITE" id="PS51387"/>
    </source>
</evidence>
<keyword evidence="2" id="KW-0285">Flavoprotein</keyword>
<evidence type="ECO:0000256" key="3">
    <source>
        <dbReference type="ARBA" id="ARBA00022827"/>
    </source>
</evidence>
<dbReference type="OrthoDB" id="2151789at2759"/>
<keyword evidence="3" id="KW-0274">FAD</keyword>
<evidence type="ECO:0000313" key="8">
    <source>
        <dbReference type="Proteomes" id="UP000256328"/>
    </source>
</evidence>
<reference evidence="7 8" key="1">
    <citation type="journal article" date="2018" name="IMA Fungus">
        <title>IMA Genome-F 9: Draft genome sequence of Annulohypoxylon stygium, Aspergillus mulundensis, Berkeleyomyces basicola (syn. Thielaviopsis basicola), Ceratocystis smalleyi, two Cercospora beticola strains, Coleophoma cylindrospora, Fusarium fracticaudum, Phialophora cf. hyalina, and Morchella septimelata.</title>
        <authorList>
            <person name="Wingfield B.D."/>
            <person name="Bills G.F."/>
            <person name="Dong Y."/>
            <person name="Huang W."/>
            <person name="Nel W.J."/>
            <person name="Swalarsk-Parry B.S."/>
            <person name="Vaghefi N."/>
            <person name="Wilken P.M."/>
            <person name="An Z."/>
            <person name="de Beer Z.W."/>
            <person name="De Vos L."/>
            <person name="Chen L."/>
            <person name="Duong T.A."/>
            <person name="Gao Y."/>
            <person name="Hammerbacher A."/>
            <person name="Kikkert J.R."/>
            <person name="Li Y."/>
            <person name="Li H."/>
            <person name="Li K."/>
            <person name="Li Q."/>
            <person name="Liu X."/>
            <person name="Ma X."/>
            <person name="Naidoo K."/>
            <person name="Pethybridge S.J."/>
            <person name="Sun J."/>
            <person name="Steenkamp E.T."/>
            <person name="van der Nest M.A."/>
            <person name="van Wyk S."/>
            <person name="Wingfield M.J."/>
            <person name="Xiong C."/>
            <person name="Yue Q."/>
            <person name="Zhang X."/>
        </authorList>
    </citation>
    <scope>NUCLEOTIDE SEQUENCE [LARGE SCALE GENOMIC DNA]</scope>
    <source>
        <strain evidence="7 8">BP5796</strain>
    </source>
</reference>
<accession>A0A3D8SGM8</accession>
<dbReference type="GO" id="GO:0016491">
    <property type="term" value="F:oxidoreductase activity"/>
    <property type="evidence" value="ECO:0007669"/>
    <property type="project" value="UniProtKB-KW"/>
</dbReference>
<dbReference type="Gene3D" id="3.30.465.10">
    <property type="match status" value="1"/>
</dbReference>
<feature type="signal peptide" evidence="5">
    <location>
        <begin position="1"/>
        <end position="26"/>
    </location>
</feature>
<dbReference type="Pfam" id="PF01565">
    <property type="entry name" value="FAD_binding_4"/>
    <property type="match status" value="1"/>
</dbReference>
<dbReference type="InterPro" id="IPR050416">
    <property type="entry name" value="FAD-linked_Oxidoreductase"/>
</dbReference>
<evidence type="ECO:0000256" key="2">
    <source>
        <dbReference type="ARBA" id="ARBA00022630"/>
    </source>
</evidence>
<dbReference type="InterPro" id="IPR016169">
    <property type="entry name" value="FAD-bd_PCMH_sub2"/>
</dbReference>
<evidence type="ECO:0000256" key="4">
    <source>
        <dbReference type="ARBA" id="ARBA00023002"/>
    </source>
</evidence>
<keyword evidence="4" id="KW-0560">Oxidoreductase</keyword>
<dbReference type="PROSITE" id="PS00862">
    <property type="entry name" value="OX2_COVAL_FAD"/>
    <property type="match status" value="1"/>
</dbReference>
<protein>
    <submittedName>
        <fullName evidence="7">Putative FAD binding containing protein</fullName>
    </submittedName>
</protein>
<dbReference type="PROSITE" id="PS51387">
    <property type="entry name" value="FAD_PCMH"/>
    <property type="match status" value="1"/>
</dbReference>
<dbReference type="InterPro" id="IPR036318">
    <property type="entry name" value="FAD-bd_PCMH-like_sf"/>
</dbReference>
<comment type="caution">
    <text evidence="7">The sequence shown here is derived from an EMBL/GenBank/DDBJ whole genome shotgun (WGS) entry which is preliminary data.</text>
</comment>
<name>A0A3D8SGM8_9HELO</name>
<feature type="chain" id="PRO_5017674213" evidence="5">
    <location>
        <begin position="27"/>
        <end position="513"/>
    </location>
</feature>
<evidence type="ECO:0000256" key="1">
    <source>
        <dbReference type="ARBA" id="ARBA00005466"/>
    </source>
</evidence>
<gene>
    <name evidence="7" type="ORF">BP5796_03781</name>
</gene>
<dbReference type="Proteomes" id="UP000256328">
    <property type="component" value="Unassembled WGS sequence"/>
</dbReference>
<keyword evidence="5" id="KW-0732">Signal</keyword>
<dbReference type="InterPro" id="IPR016166">
    <property type="entry name" value="FAD-bd_PCMH"/>
</dbReference>
<dbReference type="PANTHER" id="PTHR42973:SF53">
    <property type="entry name" value="FAD-BINDING PCMH-TYPE DOMAIN-CONTAINING PROTEIN-RELATED"/>
    <property type="match status" value="1"/>
</dbReference>
<evidence type="ECO:0000313" key="7">
    <source>
        <dbReference type="EMBL" id="RDW85456.1"/>
    </source>
</evidence>
<dbReference type="InterPro" id="IPR006093">
    <property type="entry name" value="Oxy_OxRdtase_FAD_BS"/>
</dbReference>
<dbReference type="InterPro" id="IPR006094">
    <property type="entry name" value="Oxid_FAD_bind_N"/>
</dbReference>
<dbReference type="PANTHER" id="PTHR42973">
    <property type="entry name" value="BINDING OXIDOREDUCTASE, PUTATIVE (AFU_ORTHOLOGUE AFUA_1G17690)-RELATED"/>
    <property type="match status" value="1"/>
</dbReference>
<dbReference type="GO" id="GO:0071949">
    <property type="term" value="F:FAD binding"/>
    <property type="evidence" value="ECO:0007669"/>
    <property type="project" value="InterPro"/>
</dbReference>
<dbReference type="EMBL" id="PDLN01000005">
    <property type="protein sequence ID" value="RDW85456.1"/>
    <property type="molecule type" value="Genomic_DNA"/>
</dbReference>
<organism evidence="7 8">
    <name type="scientific">Coleophoma crateriformis</name>
    <dbReference type="NCBI Taxonomy" id="565419"/>
    <lineage>
        <taxon>Eukaryota</taxon>
        <taxon>Fungi</taxon>
        <taxon>Dikarya</taxon>
        <taxon>Ascomycota</taxon>
        <taxon>Pezizomycotina</taxon>
        <taxon>Leotiomycetes</taxon>
        <taxon>Helotiales</taxon>
        <taxon>Dermateaceae</taxon>
        <taxon>Coleophoma</taxon>
    </lineage>
</organism>
<dbReference type="SUPFAM" id="SSF56176">
    <property type="entry name" value="FAD-binding/transporter-associated domain-like"/>
    <property type="match status" value="1"/>
</dbReference>
<proteinExistence type="inferred from homology"/>
<dbReference type="AlphaFoldDB" id="A0A3D8SGM8"/>
<sequence>MQPAVFTSSAAAALLSTFILCGTALSTETLQSNPCKILADTRLSDHLLYPNETEYNESISTYYSGTVQAVKPWCILQPQTTSEVSLAIKALSSAYGGDWAVAIRGGGHAVFPGANNVQSGVVFDLSLMNSTVFQACSTQRKPCAASSPNGAITSVGPGARWGPVYEVVEQHGMGVAGGREGHVGVSGLLLGGGFSYYAGTRGLACDGVVNYEVVLASGSVINANPKSNADLFKALKGGSNNLGIVTRYDLDTFPVPGFYGGITAFDYSQKDALVAQLIRMIDINDKNPNDAEFISFSWSPATGDPTLSLISASVDGSPNSTSFAPLNNMTALFNSRGPTTYGTLATEIESETGQRNVWYTLSFHNTLDMMNKAVEVFEDLTKDLASQAAGSFNMIFVFQPLSKQFASRSAGNVLGLDKTLTTNSILLQTEALMDTLEIQNLLSAKLANATAVIETYAKATNQYTPWIYLNYANPSQDPIGSYGVANVNLLKRASAKYDPKGFFQKRVSGGFKL</sequence>
<keyword evidence="8" id="KW-1185">Reference proteome</keyword>
<comment type="similarity">
    <text evidence="1">Belongs to the oxygen-dependent FAD-linked oxidoreductase family.</text>
</comment>